<dbReference type="NCBIfam" id="TIGR00693">
    <property type="entry name" value="thiE"/>
    <property type="match status" value="1"/>
</dbReference>
<comment type="catalytic activity">
    <reaction evidence="8 9 10">
        <text>2-[(2R,5Z)-2-carboxy-4-methylthiazol-5(2H)-ylidene]ethyl phosphate + 4-amino-2-methyl-5-(diphosphooxymethyl)pyrimidine + 2 H(+) = thiamine phosphate + CO2 + diphosphate</text>
        <dbReference type="Rhea" id="RHEA:47844"/>
        <dbReference type="ChEBI" id="CHEBI:15378"/>
        <dbReference type="ChEBI" id="CHEBI:16526"/>
        <dbReference type="ChEBI" id="CHEBI:33019"/>
        <dbReference type="ChEBI" id="CHEBI:37575"/>
        <dbReference type="ChEBI" id="CHEBI:57841"/>
        <dbReference type="ChEBI" id="CHEBI:62899"/>
        <dbReference type="EC" id="2.5.1.3"/>
    </reaction>
</comment>
<dbReference type="GO" id="GO:0000287">
    <property type="term" value="F:magnesium ion binding"/>
    <property type="evidence" value="ECO:0007669"/>
    <property type="project" value="UniProtKB-UniRule"/>
</dbReference>
<evidence type="ECO:0000256" key="7">
    <source>
        <dbReference type="ARBA" id="ARBA00047851"/>
    </source>
</evidence>
<comment type="cofactor">
    <cofactor evidence="9">
        <name>Mg(2+)</name>
        <dbReference type="ChEBI" id="CHEBI:18420"/>
    </cofactor>
    <text evidence="9">Binds 1 Mg(2+) ion per subunit.</text>
</comment>
<protein>
    <recommendedName>
        <fullName evidence="9">Thiamine-phosphate synthase</fullName>
        <shortName evidence="9">TP synthase</shortName>
        <shortName evidence="9">TPS</shortName>
        <ecNumber evidence="9">2.5.1.3</ecNumber>
    </recommendedName>
    <alternativeName>
        <fullName evidence="9">Thiamine-phosphate pyrophosphorylase</fullName>
        <shortName evidence="9">TMP pyrophosphorylase</shortName>
        <shortName evidence="9">TMP-PPase</shortName>
    </alternativeName>
</protein>
<evidence type="ECO:0000256" key="2">
    <source>
        <dbReference type="ARBA" id="ARBA00022679"/>
    </source>
</evidence>
<evidence type="ECO:0000256" key="4">
    <source>
        <dbReference type="ARBA" id="ARBA00022842"/>
    </source>
</evidence>
<sequence>MSLTPFAPMSEGIGPLYPVVDDVDLLERLLCLGVKTVQLRVKQPGHPQLADWVQRAVALGRAHHAQVFINDHWQLALEAGAYGVHLGQQDLQEADLDRLARQGVRLGVSTRSPEQLAAAVELSPSYLAIGHIFPTTTKQLVEPPQGISALAQQVVAVDGRFPTVAIGGIDLDRAPDVWRTGVDAIAVVRAVTQAPDLAARIDAFNRCLNRSRQQGGRDAIGQ</sequence>
<comment type="catalytic activity">
    <reaction evidence="7 9 10">
        <text>2-(2-carboxy-4-methylthiazol-5-yl)ethyl phosphate + 4-amino-2-methyl-5-(diphosphooxymethyl)pyrimidine + 2 H(+) = thiamine phosphate + CO2 + diphosphate</text>
        <dbReference type="Rhea" id="RHEA:47848"/>
        <dbReference type="ChEBI" id="CHEBI:15378"/>
        <dbReference type="ChEBI" id="CHEBI:16526"/>
        <dbReference type="ChEBI" id="CHEBI:33019"/>
        <dbReference type="ChEBI" id="CHEBI:37575"/>
        <dbReference type="ChEBI" id="CHEBI:57841"/>
        <dbReference type="ChEBI" id="CHEBI:62890"/>
        <dbReference type="EC" id="2.5.1.3"/>
    </reaction>
</comment>
<dbReference type="SUPFAM" id="SSF51391">
    <property type="entry name" value="Thiamin phosphate synthase"/>
    <property type="match status" value="1"/>
</dbReference>
<keyword evidence="2 9" id="KW-0808">Transferase</keyword>
<feature type="binding site" evidence="9">
    <location>
        <position position="71"/>
    </location>
    <ligand>
        <name>Mg(2+)</name>
        <dbReference type="ChEBI" id="CHEBI:18420"/>
    </ligand>
</feature>
<feature type="binding site" evidence="9">
    <location>
        <position position="138"/>
    </location>
    <ligand>
        <name>4-amino-2-methyl-5-(diphosphooxymethyl)pyrimidine</name>
        <dbReference type="ChEBI" id="CHEBI:57841"/>
    </ligand>
</feature>
<evidence type="ECO:0000313" key="14">
    <source>
        <dbReference type="Proteomes" id="UP001164748"/>
    </source>
</evidence>
<evidence type="ECO:0000256" key="1">
    <source>
        <dbReference type="ARBA" id="ARBA00005165"/>
    </source>
</evidence>
<evidence type="ECO:0000256" key="5">
    <source>
        <dbReference type="ARBA" id="ARBA00022977"/>
    </source>
</evidence>
<gene>
    <name evidence="9 13" type="primary">thiE</name>
    <name evidence="13" type="ORF">N8M53_00140</name>
</gene>
<evidence type="ECO:0000256" key="11">
    <source>
        <dbReference type="RuleBase" id="RU004253"/>
    </source>
</evidence>
<dbReference type="InterPro" id="IPR022998">
    <property type="entry name" value="ThiamineP_synth_TenI"/>
</dbReference>
<evidence type="ECO:0000256" key="3">
    <source>
        <dbReference type="ARBA" id="ARBA00022723"/>
    </source>
</evidence>
<evidence type="ECO:0000256" key="8">
    <source>
        <dbReference type="ARBA" id="ARBA00047883"/>
    </source>
</evidence>
<evidence type="ECO:0000259" key="12">
    <source>
        <dbReference type="Pfam" id="PF02581"/>
    </source>
</evidence>
<dbReference type="GO" id="GO:0005737">
    <property type="term" value="C:cytoplasm"/>
    <property type="evidence" value="ECO:0007669"/>
    <property type="project" value="TreeGrafter"/>
</dbReference>
<dbReference type="Pfam" id="PF02581">
    <property type="entry name" value="TMP-TENI"/>
    <property type="match status" value="1"/>
</dbReference>
<dbReference type="RefSeq" id="WP_269579062.1">
    <property type="nucleotide sequence ID" value="NZ_CP114588.1"/>
</dbReference>
<feature type="binding site" evidence="9">
    <location>
        <begin position="38"/>
        <end position="42"/>
    </location>
    <ligand>
        <name>4-amino-2-methyl-5-(diphosphooxymethyl)pyrimidine</name>
        <dbReference type="ChEBI" id="CHEBI:57841"/>
    </ligand>
</feature>
<evidence type="ECO:0000256" key="6">
    <source>
        <dbReference type="ARBA" id="ARBA00047334"/>
    </source>
</evidence>
<proteinExistence type="inferred from homology"/>
<feature type="binding site" evidence="9">
    <location>
        <position position="90"/>
    </location>
    <ligand>
        <name>Mg(2+)</name>
        <dbReference type="ChEBI" id="CHEBI:18420"/>
    </ligand>
</feature>
<dbReference type="InterPro" id="IPR034291">
    <property type="entry name" value="TMP_synthase"/>
</dbReference>
<dbReference type="GO" id="GO:0004789">
    <property type="term" value="F:thiamine-phosphate diphosphorylase activity"/>
    <property type="evidence" value="ECO:0007669"/>
    <property type="project" value="UniProtKB-UniRule"/>
</dbReference>
<dbReference type="CDD" id="cd00564">
    <property type="entry name" value="TMP_TenI"/>
    <property type="match status" value="1"/>
</dbReference>
<keyword evidence="4 9" id="KW-0460">Magnesium</keyword>
<keyword evidence="5 9" id="KW-0784">Thiamine biosynthesis</keyword>
<feature type="binding site" evidence="9">
    <location>
        <begin position="135"/>
        <end position="137"/>
    </location>
    <ligand>
        <name>2-[(2R,5Z)-2-carboxy-4-methylthiazol-5(2H)-ylidene]ethyl phosphate</name>
        <dbReference type="ChEBI" id="CHEBI:62899"/>
    </ligand>
</feature>
<dbReference type="HAMAP" id="MF_00097">
    <property type="entry name" value="TMP_synthase"/>
    <property type="match status" value="1"/>
</dbReference>
<dbReference type="Proteomes" id="UP001164748">
    <property type="component" value="Chromosome"/>
</dbReference>
<dbReference type="EC" id="2.5.1.3" evidence="9"/>
<accession>A0AA47KKK1</accession>
<dbReference type="GO" id="GO:0009228">
    <property type="term" value="P:thiamine biosynthetic process"/>
    <property type="evidence" value="ECO:0007669"/>
    <property type="project" value="UniProtKB-KW"/>
</dbReference>
<dbReference type="PANTHER" id="PTHR20857">
    <property type="entry name" value="THIAMINE-PHOSPHATE PYROPHOSPHORYLASE"/>
    <property type="match status" value="1"/>
</dbReference>
<feature type="binding site" evidence="9">
    <location>
        <position position="70"/>
    </location>
    <ligand>
        <name>4-amino-2-methyl-5-(diphosphooxymethyl)pyrimidine</name>
        <dbReference type="ChEBI" id="CHEBI:57841"/>
    </ligand>
</feature>
<dbReference type="InterPro" id="IPR036206">
    <property type="entry name" value="ThiamineP_synth_sf"/>
</dbReference>
<comment type="similarity">
    <text evidence="9 10">Belongs to the thiamine-phosphate synthase family.</text>
</comment>
<dbReference type="Gene3D" id="3.20.20.70">
    <property type="entry name" value="Aldolase class I"/>
    <property type="match status" value="1"/>
</dbReference>
<evidence type="ECO:0000256" key="9">
    <source>
        <dbReference type="HAMAP-Rule" id="MF_00097"/>
    </source>
</evidence>
<evidence type="ECO:0000313" key="13">
    <source>
        <dbReference type="EMBL" id="WBA08676.1"/>
    </source>
</evidence>
<evidence type="ECO:0000256" key="10">
    <source>
        <dbReference type="RuleBase" id="RU003826"/>
    </source>
</evidence>
<dbReference type="NCBIfam" id="NF002904">
    <property type="entry name" value="PRK03512.1"/>
    <property type="match status" value="1"/>
</dbReference>
<feature type="binding site" evidence="9">
    <location>
        <position position="109"/>
    </location>
    <ligand>
        <name>4-amino-2-methyl-5-(diphosphooxymethyl)pyrimidine</name>
        <dbReference type="ChEBI" id="CHEBI:57841"/>
    </ligand>
</feature>
<keyword evidence="3 9" id="KW-0479">Metal-binding</keyword>
<comment type="pathway">
    <text evidence="1 9 11">Cofactor biosynthesis; thiamine diphosphate biosynthesis; thiamine phosphate from 4-amino-2-methyl-5-diphosphomethylpyrimidine and 4-methyl-5-(2-phosphoethyl)-thiazole: step 1/1.</text>
</comment>
<comment type="function">
    <text evidence="9">Condenses 4-methyl-5-(beta-hydroxyethyl)thiazole monophosphate (THZ-P) and 2-methyl-4-amino-5-hydroxymethyl pyrimidine pyrophosphate (HMP-PP) to form thiamine monophosphate (TMP).</text>
</comment>
<dbReference type="FunFam" id="3.20.20.70:FF:000064">
    <property type="entry name" value="Thiamine-phosphate synthase"/>
    <property type="match status" value="1"/>
</dbReference>
<dbReference type="InterPro" id="IPR013785">
    <property type="entry name" value="Aldolase_TIM"/>
</dbReference>
<dbReference type="GO" id="GO:0009229">
    <property type="term" value="P:thiamine diphosphate biosynthetic process"/>
    <property type="evidence" value="ECO:0007669"/>
    <property type="project" value="UniProtKB-UniRule"/>
</dbReference>
<reference evidence="13" key="1">
    <citation type="submission" date="2022-09" db="EMBL/GenBank/DDBJ databases">
        <authorList>
            <person name="Li Z.-J."/>
        </authorList>
    </citation>
    <scope>NUCLEOTIDE SEQUENCE</scope>
    <source>
        <strain evidence="13">TGB11</strain>
    </source>
</reference>
<feature type="binding site" evidence="9">
    <location>
        <position position="168"/>
    </location>
    <ligand>
        <name>2-[(2R,5Z)-2-carboxy-4-methylthiazol-5(2H)-ylidene]ethyl phosphate</name>
        <dbReference type="ChEBI" id="CHEBI:62899"/>
    </ligand>
</feature>
<comment type="catalytic activity">
    <reaction evidence="6 9 10">
        <text>4-methyl-5-(2-phosphooxyethyl)-thiazole + 4-amino-2-methyl-5-(diphosphooxymethyl)pyrimidine + H(+) = thiamine phosphate + diphosphate</text>
        <dbReference type="Rhea" id="RHEA:22328"/>
        <dbReference type="ChEBI" id="CHEBI:15378"/>
        <dbReference type="ChEBI" id="CHEBI:33019"/>
        <dbReference type="ChEBI" id="CHEBI:37575"/>
        <dbReference type="ChEBI" id="CHEBI:57841"/>
        <dbReference type="ChEBI" id="CHEBI:58296"/>
        <dbReference type="EC" id="2.5.1.3"/>
    </reaction>
</comment>
<dbReference type="AlphaFoldDB" id="A0AA47KKK1"/>
<name>A0AA47KKK1_9GAMM</name>
<feature type="domain" description="Thiamine phosphate synthase/TenI" evidence="12">
    <location>
        <begin position="22"/>
        <end position="191"/>
    </location>
</feature>
<dbReference type="PANTHER" id="PTHR20857:SF15">
    <property type="entry name" value="THIAMINE-PHOSPHATE SYNTHASE"/>
    <property type="match status" value="1"/>
</dbReference>
<comment type="caution">
    <text evidence="9">Lacks conserved residue(s) required for the propagation of feature annotation.</text>
</comment>
<organism evidence="13 14">
    <name type="scientific">Salinivibrio kushneri</name>
    <dbReference type="NCBI Taxonomy" id="1908198"/>
    <lineage>
        <taxon>Bacteria</taxon>
        <taxon>Pseudomonadati</taxon>
        <taxon>Pseudomonadota</taxon>
        <taxon>Gammaproteobacteria</taxon>
        <taxon>Vibrionales</taxon>
        <taxon>Vibrionaceae</taxon>
        <taxon>Salinivibrio</taxon>
    </lineage>
</organism>
<dbReference type="EMBL" id="CP114588">
    <property type="protein sequence ID" value="WBA08676.1"/>
    <property type="molecule type" value="Genomic_DNA"/>
</dbReference>